<dbReference type="AlphaFoldDB" id="A0A173SNC3"/>
<keyword evidence="1" id="KW-0175">Coiled coil</keyword>
<evidence type="ECO:0000313" key="4">
    <source>
        <dbReference type="Proteomes" id="UP000095673"/>
    </source>
</evidence>
<feature type="coiled-coil region" evidence="1">
    <location>
        <begin position="10"/>
        <end position="47"/>
    </location>
</feature>
<feature type="coiled-coil region" evidence="1">
    <location>
        <begin position="107"/>
        <end position="141"/>
    </location>
</feature>
<dbReference type="Proteomes" id="UP000095673">
    <property type="component" value="Unassembled WGS sequence"/>
</dbReference>
<dbReference type="EMBL" id="CYXM01000004">
    <property type="protein sequence ID" value="CUM91871.1"/>
    <property type="molecule type" value="Genomic_DNA"/>
</dbReference>
<feature type="region of interest" description="Disordered" evidence="2">
    <location>
        <begin position="141"/>
        <end position="170"/>
    </location>
</feature>
<dbReference type="RefSeq" id="WP_055237838.1">
    <property type="nucleotide sequence ID" value="NZ_CYXM01000004.1"/>
</dbReference>
<name>A0A173SNC3_9FIRM</name>
<feature type="compositionally biased region" description="Basic and acidic residues" evidence="2">
    <location>
        <begin position="141"/>
        <end position="155"/>
    </location>
</feature>
<dbReference type="SUPFAM" id="SSF46579">
    <property type="entry name" value="Prefoldin"/>
    <property type="match status" value="1"/>
</dbReference>
<evidence type="ECO:0000256" key="1">
    <source>
        <dbReference type="SAM" id="Coils"/>
    </source>
</evidence>
<proteinExistence type="predicted"/>
<dbReference type="InterPro" id="IPR009053">
    <property type="entry name" value="Prefoldin"/>
</dbReference>
<gene>
    <name evidence="3" type="ORF">ERS852580_01155</name>
</gene>
<evidence type="ECO:0000256" key="2">
    <source>
        <dbReference type="SAM" id="MobiDB-lite"/>
    </source>
</evidence>
<feature type="compositionally biased region" description="Basic residues" evidence="2">
    <location>
        <begin position="156"/>
        <end position="170"/>
    </location>
</feature>
<sequence>MTKGQCRTAITQNQQNIRQYNSQIAQLKNDIDELNRVKGKIVELQNTLADCKGASKAKLDSTTGLNNVSHKILSGIYDGMGNLLTGHPYTKVHNGLESAITTITNEIAKKQAQISNLNSSINNCNTQINNMNSEISRIEADEAQKAQKAATEKAKTNTKPKKKAKRKIRK</sequence>
<protein>
    <submittedName>
        <fullName evidence="3">Prefoldin subunit</fullName>
    </submittedName>
</protein>
<accession>A0A173SNC3</accession>
<dbReference type="Gene3D" id="1.10.287.370">
    <property type="match status" value="1"/>
</dbReference>
<evidence type="ECO:0000313" key="3">
    <source>
        <dbReference type="EMBL" id="CUM91871.1"/>
    </source>
</evidence>
<reference evidence="3 4" key="1">
    <citation type="submission" date="2015-09" db="EMBL/GenBank/DDBJ databases">
        <authorList>
            <consortium name="Pathogen Informatics"/>
        </authorList>
    </citation>
    <scope>NUCLEOTIDE SEQUENCE [LARGE SCALE GENOMIC DNA]</scope>
    <source>
        <strain evidence="3 4">2789STDY5834968</strain>
    </source>
</reference>
<organism evidence="3 4">
    <name type="scientific">Agathobacter rectalis</name>
    <dbReference type="NCBI Taxonomy" id="39491"/>
    <lineage>
        <taxon>Bacteria</taxon>
        <taxon>Bacillati</taxon>
        <taxon>Bacillota</taxon>
        <taxon>Clostridia</taxon>
        <taxon>Lachnospirales</taxon>
        <taxon>Lachnospiraceae</taxon>
        <taxon>Agathobacter</taxon>
    </lineage>
</organism>